<name>H1YXF4_9EURY</name>
<feature type="transmembrane region" description="Helical" evidence="2">
    <location>
        <begin position="76"/>
        <end position="99"/>
    </location>
</feature>
<feature type="compositionally biased region" description="Acidic residues" evidence="1">
    <location>
        <begin position="222"/>
        <end position="237"/>
    </location>
</feature>
<feature type="compositionally biased region" description="Basic and acidic residues" evidence="1">
    <location>
        <begin position="279"/>
        <end position="291"/>
    </location>
</feature>
<dbReference type="HOGENOM" id="CLU_955150_0_0_2"/>
<evidence type="ECO:0000256" key="1">
    <source>
        <dbReference type="SAM" id="MobiDB-lite"/>
    </source>
</evidence>
<dbReference type="EMBL" id="CM001436">
    <property type="protein sequence ID" value="EHQ36891.1"/>
    <property type="molecule type" value="Genomic_DNA"/>
</dbReference>
<accession>H1YXF4</accession>
<proteinExistence type="predicted"/>
<dbReference type="AlphaFoldDB" id="H1YXF4"/>
<protein>
    <recommendedName>
        <fullName evidence="5">PH domain-containing protein</fullName>
    </recommendedName>
</protein>
<organism evidence="3 4">
    <name type="scientific">Methanoplanus limicola DSM 2279</name>
    <dbReference type="NCBI Taxonomy" id="937775"/>
    <lineage>
        <taxon>Archaea</taxon>
        <taxon>Methanobacteriati</taxon>
        <taxon>Methanobacteriota</taxon>
        <taxon>Stenosarchaea group</taxon>
        <taxon>Methanomicrobia</taxon>
        <taxon>Methanomicrobiales</taxon>
        <taxon>Methanomicrobiaceae</taxon>
        <taxon>Methanoplanus</taxon>
    </lineage>
</organism>
<keyword evidence="2" id="KW-0472">Membrane</keyword>
<evidence type="ECO:0008006" key="5">
    <source>
        <dbReference type="Google" id="ProtNLM"/>
    </source>
</evidence>
<gene>
    <name evidence="3" type="ORF">Metlim_2857</name>
</gene>
<feature type="compositionally biased region" description="Basic and acidic residues" evidence="1">
    <location>
        <begin position="238"/>
        <end position="251"/>
    </location>
</feature>
<dbReference type="InParanoid" id="H1YXF4"/>
<dbReference type="Proteomes" id="UP000005741">
    <property type="component" value="Chromosome"/>
</dbReference>
<feature type="transmembrane region" description="Helical" evidence="2">
    <location>
        <begin position="119"/>
        <end position="137"/>
    </location>
</feature>
<evidence type="ECO:0000313" key="4">
    <source>
        <dbReference type="Proteomes" id="UP000005741"/>
    </source>
</evidence>
<evidence type="ECO:0000313" key="3">
    <source>
        <dbReference type="EMBL" id="EHQ36891.1"/>
    </source>
</evidence>
<sequence length="291" mass="32501">MSSVSDFIEMSEREVTVRQYGPFRMAYPQKAASYLALTNKRLILFAQNRSAAKEGKISLAAEMNIHDVKSIESKTLGAASLPGIIAGLLFIAGAAYLYLRPYSSAYALIEKITPPVLPVYVLPAVIGIILIIIPTVFSRGRFEVRINEIPGDKSSSILSKGVIFYDRRKISEIIGDVGAAVIKIQENNRESKMPVYSGTMHKEEYPAPFPAKIPDEISTGAEAEDTGYADYADEPDNEREYQPEREPKSRGNDIYGNSAVREEEEEGSDDDFSESLEYLEEKKREKDDYLF</sequence>
<keyword evidence="2" id="KW-1133">Transmembrane helix</keyword>
<keyword evidence="4" id="KW-1185">Reference proteome</keyword>
<evidence type="ECO:0000256" key="2">
    <source>
        <dbReference type="SAM" id="Phobius"/>
    </source>
</evidence>
<keyword evidence="2" id="KW-0812">Transmembrane</keyword>
<feature type="compositionally biased region" description="Acidic residues" evidence="1">
    <location>
        <begin position="262"/>
        <end position="278"/>
    </location>
</feature>
<feature type="region of interest" description="Disordered" evidence="1">
    <location>
        <begin position="222"/>
        <end position="291"/>
    </location>
</feature>
<reference evidence="3 4" key="1">
    <citation type="submission" date="2011-10" db="EMBL/GenBank/DDBJ databases">
        <title>The Improved High-Quality Draft genome of Methanoplanus limicola DSM 2279.</title>
        <authorList>
            <consortium name="US DOE Joint Genome Institute (JGI-PGF)"/>
            <person name="Lucas S."/>
            <person name="Copeland A."/>
            <person name="Lapidus A."/>
            <person name="Glavina del Rio T."/>
            <person name="Dalin E."/>
            <person name="Tice H."/>
            <person name="Bruce D."/>
            <person name="Goodwin L."/>
            <person name="Pitluck S."/>
            <person name="Peters L."/>
            <person name="Mikhailova N."/>
            <person name="Lu M."/>
            <person name="Kyrpides N."/>
            <person name="Mavromatis K."/>
            <person name="Ivanova N."/>
            <person name="Markowitz V."/>
            <person name="Cheng J.-F."/>
            <person name="Hugenholtz P."/>
            <person name="Woyke T."/>
            <person name="Wu D."/>
            <person name="Wirth R."/>
            <person name="Brambilla E.-M."/>
            <person name="Klenk H.-P."/>
            <person name="Eisen J.A."/>
        </authorList>
    </citation>
    <scope>NUCLEOTIDE SEQUENCE [LARGE SCALE GENOMIC DNA]</scope>
    <source>
        <strain evidence="3 4">DSM 2279</strain>
    </source>
</reference>